<organism evidence="5 6">
    <name type="scientific">Agrilus planipennis</name>
    <name type="common">Emerald ash borer</name>
    <name type="synonym">Agrilus marcopoli</name>
    <dbReference type="NCBI Taxonomy" id="224129"/>
    <lineage>
        <taxon>Eukaryota</taxon>
        <taxon>Metazoa</taxon>
        <taxon>Ecdysozoa</taxon>
        <taxon>Arthropoda</taxon>
        <taxon>Hexapoda</taxon>
        <taxon>Insecta</taxon>
        <taxon>Pterygota</taxon>
        <taxon>Neoptera</taxon>
        <taxon>Endopterygota</taxon>
        <taxon>Coleoptera</taxon>
        <taxon>Polyphaga</taxon>
        <taxon>Elateriformia</taxon>
        <taxon>Buprestoidea</taxon>
        <taxon>Buprestidae</taxon>
        <taxon>Agrilinae</taxon>
        <taxon>Agrilus</taxon>
    </lineage>
</organism>
<dbReference type="Pfam" id="PF00379">
    <property type="entry name" value="Chitin_bind_4"/>
    <property type="match status" value="1"/>
</dbReference>
<dbReference type="InterPro" id="IPR051217">
    <property type="entry name" value="Insect_Cuticle_Struc_Prot"/>
</dbReference>
<protein>
    <submittedName>
        <fullName evidence="6">Uncharacterized protein LOC108737287 isoform X1</fullName>
    </submittedName>
</protein>
<dbReference type="KEGG" id="apln:108737287"/>
<dbReference type="GO" id="GO:0042302">
    <property type="term" value="F:structural constituent of cuticle"/>
    <property type="evidence" value="ECO:0007669"/>
    <property type="project" value="UniProtKB-UniRule"/>
</dbReference>
<feature type="region of interest" description="Disordered" evidence="3">
    <location>
        <begin position="399"/>
        <end position="421"/>
    </location>
</feature>
<dbReference type="PROSITE" id="PS51155">
    <property type="entry name" value="CHIT_BIND_RR_2"/>
    <property type="match status" value="1"/>
</dbReference>
<keyword evidence="4" id="KW-0732">Signal</keyword>
<gene>
    <name evidence="6" type="primary">LOC108737287</name>
</gene>
<evidence type="ECO:0000256" key="2">
    <source>
        <dbReference type="PROSITE-ProRule" id="PRU00497"/>
    </source>
</evidence>
<dbReference type="GO" id="GO:0031012">
    <property type="term" value="C:extracellular matrix"/>
    <property type="evidence" value="ECO:0007669"/>
    <property type="project" value="TreeGrafter"/>
</dbReference>
<keyword evidence="5" id="KW-1185">Reference proteome</keyword>
<name>A0A1W4WYF0_AGRPL</name>
<dbReference type="RefSeq" id="XP_018325542.1">
    <property type="nucleotide sequence ID" value="XM_018470040.1"/>
</dbReference>
<proteinExistence type="predicted"/>
<dbReference type="InterPro" id="IPR031311">
    <property type="entry name" value="CHIT_BIND_RR_consensus"/>
</dbReference>
<evidence type="ECO:0000313" key="5">
    <source>
        <dbReference type="Proteomes" id="UP000192223"/>
    </source>
</evidence>
<dbReference type="OrthoDB" id="6595597at2759"/>
<dbReference type="Proteomes" id="UP000192223">
    <property type="component" value="Unplaced"/>
</dbReference>
<evidence type="ECO:0000256" key="4">
    <source>
        <dbReference type="SAM" id="SignalP"/>
    </source>
</evidence>
<feature type="chain" id="PRO_5010695376" evidence="4">
    <location>
        <begin position="24"/>
        <end position="493"/>
    </location>
</feature>
<feature type="compositionally biased region" description="Basic and acidic residues" evidence="3">
    <location>
        <begin position="409"/>
        <end position="421"/>
    </location>
</feature>
<keyword evidence="1 2" id="KW-0193">Cuticle</keyword>
<feature type="signal peptide" evidence="4">
    <location>
        <begin position="1"/>
        <end position="23"/>
    </location>
</feature>
<dbReference type="GO" id="GO:0005615">
    <property type="term" value="C:extracellular space"/>
    <property type="evidence" value="ECO:0007669"/>
    <property type="project" value="TreeGrafter"/>
</dbReference>
<dbReference type="AlphaFoldDB" id="A0A1W4WYF0"/>
<evidence type="ECO:0000256" key="1">
    <source>
        <dbReference type="ARBA" id="ARBA00022460"/>
    </source>
</evidence>
<evidence type="ECO:0000256" key="3">
    <source>
        <dbReference type="SAM" id="MobiDB-lite"/>
    </source>
</evidence>
<reference evidence="6" key="1">
    <citation type="submission" date="2025-08" db="UniProtKB">
        <authorList>
            <consortium name="RefSeq"/>
        </authorList>
    </citation>
    <scope>IDENTIFICATION</scope>
    <source>
        <tissue evidence="6">Entire body</tissue>
    </source>
</reference>
<dbReference type="InterPro" id="IPR000618">
    <property type="entry name" value="Insect_cuticle"/>
</dbReference>
<dbReference type="PROSITE" id="PS00233">
    <property type="entry name" value="CHIT_BIND_RR_1"/>
    <property type="match status" value="1"/>
</dbReference>
<accession>A0A1W4WYF0</accession>
<sequence length="493" mass="55291">MMATTPSILFFLACLFPILYASGHFPQVHEEVNEIPVSDSNRIPKSRYVPPWSNFNYSTILQRDQQKWRYFQQQQVDLLNLLKKKPLVRIVSSLRNTKFGDTSKKEKPKISLRNQKGNAVQELKRFSRTANFDKENQGDMQTIDKGATNRDVSRSDYVLSKNFIGHKTQSSTSSKNGAEKDEQRDNQMKALNSLLGKSPIEQLEGLKHLLKSQTKVLSVTMPSRTRKRYVPVAESTLDVPVPQIKPVVVVAYSPNNDRHNGPYTPLASTQEQLQQLQLQLDSFSKAQADEQIRKAQEDAYQRVQTQHAALALAQQEALEKMKEINSHVMSAPDDAGHPIAPPPTLPSPPLPAANVQTSSSNSLEEVPAINPIHQSKPLDSLLVPVAHPLQINAASLSTPSPVIEESSGNEERRPNEIKDYEDQNDLQYATNYAFGYQVQDYDSENNFGHEETNNGNSAKGHYHVQLPDGRIQHVEYTADATGFHAKVTYTSKS</sequence>
<feature type="region of interest" description="Disordered" evidence="3">
    <location>
        <begin position="129"/>
        <end position="149"/>
    </location>
</feature>
<dbReference type="InParanoid" id="A0A1W4WYF0"/>
<feature type="compositionally biased region" description="Polar residues" evidence="3">
    <location>
        <begin position="167"/>
        <end position="176"/>
    </location>
</feature>
<evidence type="ECO:0000313" key="6">
    <source>
        <dbReference type="RefSeq" id="XP_018325542.1"/>
    </source>
</evidence>
<dbReference type="GeneID" id="108737287"/>
<dbReference type="PANTHER" id="PTHR12236:SF79">
    <property type="entry name" value="CUTICULAR PROTEIN 50CB-RELATED"/>
    <property type="match status" value="1"/>
</dbReference>
<feature type="region of interest" description="Disordered" evidence="3">
    <location>
        <begin position="163"/>
        <end position="184"/>
    </location>
</feature>
<dbReference type="STRING" id="224129.A0A1W4WYF0"/>
<dbReference type="PANTHER" id="PTHR12236">
    <property type="entry name" value="STRUCTURAL CONTITUENT OF CUTICLE"/>
    <property type="match status" value="1"/>
</dbReference>